<dbReference type="PROSITE" id="PS50918">
    <property type="entry name" value="WWE"/>
    <property type="match status" value="1"/>
</dbReference>
<sequence>TIYLRSLLFENLVFLSCFDFAQPGIFHIGSVMDGKAKNVQQNESSLLLLLPNSMLSFNEMSSSPLLMPVAVEKTDDSQSRGSTPNSGFENNDQSSKSSASAAKSLCQLEQPLLMRKSTSNPATQASVSQTYSQFNVSSYIGHPPLDSQTGFSRPPGTSETGIFTPKSCPNNGASSECPQVERTENAPPSTSGSSSFEAYSSQSTSAPPFYSVPGENHSNMPNMFTKPSGEMPGSLPAYDYVPPVSHSHDSNIFQMNDSFQNALHSNIPNQNGSYYSYVPARPHWLFEDTIESREVWYGFSEMDSEKLETAFLKGDDSVVHTDGGRYDVYIEERIKKSVYFDSKDLPVRRGTWFYHNGTSSRCRPYTEETAKILEQHYYNCVTSGQWQRRFNVPGIGSFVFENEQVMFHYKNELEVWPTLPDSKASPKIVKRGLPDGFEIMPNESSNIDHLVFIVQGIGSFCDLRFRTVSQCVDGFRDIANKLIATHFKNEVDQGVVGRVEFLPVAWHAKLHTSDVGLDRRMQKVTLPSIPKLRHFTNDTLIDILLYSTPSYCQSIIDTVACELNKLYELFLSRNSNFSGQVFVAGHSLGSLILFDILANQNTSECEIPCQNEDALDSEKNQAATVDSLSKTFDLVSNVSEPQESVESLLESLDLNDYSEVFNKEKIDFETLVFLTEDDLKGLGLPTGPRKKLLNAIASKQNKTSSVDLTLDSDVGTIQQDNDSDMVIPTSMEDNTMMYPAHAVKSGMSLLVYPSLKFNPACFFALGSPISMFLAVRGYDTISENFRFPTCPAFFHIFHPYDPVAFRIEPLIDPNFSAKPMLIPHHKGRKRMHLEIRENVTKIAGEIKQKLMDTMRYTWNSLSEFAKNHSFPSAILEAEVDKLVEQEMSETVESQEASSEDIKIGLLNGGKRIDYVLQEKPIEALNDYVFALTSHATYWDSEDTVLMILREIYAMQGIFISTQQMEQRASIQQKESFDGSASFESVALMGVPESNVNVQKGFDYNQTFCMPTESTPVIPNQNSNFKPPDSNNPLPPMSAASSSQASSGIPGSNHIGPPPLSGFVKRSPFAR</sequence>
<evidence type="ECO:0000259" key="5">
    <source>
        <dbReference type="PROSITE" id="PS50918"/>
    </source>
</evidence>
<feature type="domain" description="DDHD" evidence="6">
    <location>
        <begin position="755"/>
        <end position="953"/>
    </location>
</feature>
<evidence type="ECO:0000313" key="7">
    <source>
        <dbReference type="EMBL" id="CAL1267847.1"/>
    </source>
</evidence>
<dbReference type="GO" id="GO:0046872">
    <property type="term" value="F:metal ion binding"/>
    <property type="evidence" value="ECO:0007669"/>
    <property type="project" value="InterPro"/>
</dbReference>
<dbReference type="SUPFAM" id="SSF47769">
    <property type="entry name" value="SAM/Pointed domain"/>
    <property type="match status" value="1"/>
</dbReference>
<evidence type="ECO:0000259" key="6">
    <source>
        <dbReference type="PROSITE" id="PS51043"/>
    </source>
</evidence>
<accession>A0AAV1Z8A9</accession>
<feature type="domain" description="SAM" evidence="4">
    <location>
        <begin position="640"/>
        <end position="684"/>
    </location>
</feature>
<gene>
    <name evidence="7" type="ORF">LARSCL_LOCUS3865</name>
</gene>
<dbReference type="Pfam" id="PF02862">
    <property type="entry name" value="DDHD"/>
    <property type="match status" value="1"/>
</dbReference>
<feature type="domain" description="WWE" evidence="5">
    <location>
        <begin position="270"/>
        <end position="349"/>
    </location>
</feature>
<dbReference type="Pfam" id="PF00536">
    <property type="entry name" value="SAM_1"/>
    <property type="match status" value="1"/>
</dbReference>
<dbReference type="GO" id="GO:0030134">
    <property type="term" value="C:COPII-coated ER to Golgi transport vesicle"/>
    <property type="evidence" value="ECO:0007669"/>
    <property type="project" value="TreeGrafter"/>
</dbReference>
<dbReference type="Proteomes" id="UP001497382">
    <property type="component" value="Unassembled WGS sequence"/>
</dbReference>
<comment type="similarity">
    <text evidence="1">Belongs to the PA-PLA1 family.</text>
</comment>
<evidence type="ECO:0000313" key="8">
    <source>
        <dbReference type="Proteomes" id="UP001497382"/>
    </source>
</evidence>
<dbReference type="InterPro" id="IPR057825">
    <property type="entry name" value="WWE_SEC23-DDH2"/>
</dbReference>
<dbReference type="EMBL" id="CAXIEN010000030">
    <property type="protein sequence ID" value="CAL1267847.1"/>
    <property type="molecule type" value="Genomic_DNA"/>
</dbReference>
<feature type="compositionally biased region" description="Polar residues" evidence="2">
    <location>
        <begin position="79"/>
        <end position="93"/>
    </location>
</feature>
<feature type="compositionally biased region" description="Low complexity" evidence="2">
    <location>
        <begin position="1037"/>
        <end position="1046"/>
    </location>
</feature>
<dbReference type="SMART" id="SM00454">
    <property type="entry name" value="SAM"/>
    <property type="match status" value="1"/>
</dbReference>
<comment type="caution">
    <text evidence="7">The sequence shown here is derived from an EMBL/GenBank/DDBJ whole genome shotgun (WGS) entry which is preliminary data.</text>
</comment>
<dbReference type="PROSITE" id="PS51043">
    <property type="entry name" value="DDHD"/>
    <property type="match status" value="1"/>
</dbReference>
<dbReference type="Pfam" id="PF02825">
    <property type="entry name" value="WWE"/>
    <property type="match status" value="1"/>
</dbReference>
<feature type="signal peptide" evidence="3">
    <location>
        <begin position="1"/>
        <end position="23"/>
    </location>
</feature>
<dbReference type="PROSITE" id="PS50105">
    <property type="entry name" value="SAM_DOMAIN"/>
    <property type="match status" value="1"/>
</dbReference>
<dbReference type="InterPro" id="IPR013761">
    <property type="entry name" value="SAM/pointed_sf"/>
</dbReference>
<dbReference type="PANTHER" id="PTHR23509:SF10">
    <property type="entry name" value="LD21067P"/>
    <property type="match status" value="1"/>
</dbReference>
<dbReference type="SMART" id="SM01127">
    <property type="entry name" value="DDHD"/>
    <property type="match status" value="1"/>
</dbReference>
<evidence type="ECO:0000256" key="2">
    <source>
        <dbReference type="SAM" id="MobiDB-lite"/>
    </source>
</evidence>
<feature type="compositionally biased region" description="Polar residues" evidence="2">
    <location>
        <begin position="186"/>
        <end position="206"/>
    </location>
</feature>
<evidence type="ECO:0000259" key="4">
    <source>
        <dbReference type="PROSITE" id="PS50105"/>
    </source>
</evidence>
<dbReference type="PANTHER" id="PTHR23509">
    <property type="entry name" value="PA-PL1 PHOSPHOLIPASE FAMILY"/>
    <property type="match status" value="1"/>
</dbReference>
<dbReference type="InterPro" id="IPR004170">
    <property type="entry name" value="WWE_dom"/>
</dbReference>
<dbReference type="GO" id="GO:0004620">
    <property type="term" value="F:phospholipase activity"/>
    <property type="evidence" value="ECO:0007669"/>
    <property type="project" value="TreeGrafter"/>
</dbReference>
<dbReference type="Pfam" id="PF23464">
    <property type="entry name" value="WWE_3"/>
    <property type="match status" value="1"/>
</dbReference>
<name>A0AAV1Z8A9_9ARAC</name>
<feature type="compositionally biased region" description="Polar residues" evidence="2">
    <location>
        <begin position="1012"/>
        <end position="1031"/>
    </location>
</feature>
<organism evidence="7 8">
    <name type="scientific">Larinioides sclopetarius</name>
    <dbReference type="NCBI Taxonomy" id="280406"/>
    <lineage>
        <taxon>Eukaryota</taxon>
        <taxon>Metazoa</taxon>
        <taxon>Ecdysozoa</taxon>
        <taxon>Arthropoda</taxon>
        <taxon>Chelicerata</taxon>
        <taxon>Arachnida</taxon>
        <taxon>Araneae</taxon>
        <taxon>Araneomorphae</taxon>
        <taxon>Entelegynae</taxon>
        <taxon>Araneoidea</taxon>
        <taxon>Araneidae</taxon>
        <taxon>Larinioides</taxon>
    </lineage>
</organism>
<feature type="non-terminal residue" evidence="7">
    <location>
        <position position="1"/>
    </location>
</feature>
<evidence type="ECO:0000256" key="1">
    <source>
        <dbReference type="ARBA" id="ARBA00038464"/>
    </source>
</evidence>
<dbReference type="InterPro" id="IPR004177">
    <property type="entry name" value="DDHD_dom"/>
</dbReference>
<dbReference type="InterPro" id="IPR001660">
    <property type="entry name" value="SAM"/>
</dbReference>
<dbReference type="InterPro" id="IPR058055">
    <property type="entry name" value="PA-PLA1"/>
</dbReference>
<protein>
    <recommendedName>
        <fullName evidence="9">DDHD domain-containing protein</fullName>
    </recommendedName>
</protein>
<evidence type="ECO:0000256" key="3">
    <source>
        <dbReference type="SAM" id="SignalP"/>
    </source>
</evidence>
<feature type="compositionally biased region" description="Polar residues" evidence="2">
    <location>
        <begin position="146"/>
        <end position="177"/>
    </location>
</feature>
<evidence type="ECO:0008006" key="9">
    <source>
        <dbReference type="Google" id="ProtNLM"/>
    </source>
</evidence>
<dbReference type="Gene3D" id="1.10.150.50">
    <property type="entry name" value="Transcription Factor, Ets-1"/>
    <property type="match status" value="1"/>
</dbReference>
<keyword evidence="3" id="KW-0732">Signal</keyword>
<reference evidence="7 8" key="1">
    <citation type="submission" date="2024-04" db="EMBL/GenBank/DDBJ databases">
        <authorList>
            <person name="Rising A."/>
            <person name="Reimegard J."/>
            <person name="Sonavane S."/>
            <person name="Akerstrom W."/>
            <person name="Nylinder S."/>
            <person name="Hedman E."/>
            <person name="Kallberg Y."/>
        </authorList>
    </citation>
    <scope>NUCLEOTIDE SEQUENCE [LARGE SCALE GENOMIC DNA]</scope>
</reference>
<proteinExistence type="inferred from homology"/>
<feature type="chain" id="PRO_5043359774" description="DDHD domain-containing protein" evidence="3">
    <location>
        <begin position="24"/>
        <end position="1070"/>
    </location>
</feature>
<feature type="region of interest" description="Disordered" evidence="2">
    <location>
        <begin position="1012"/>
        <end position="1070"/>
    </location>
</feature>
<feature type="region of interest" description="Disordered" evidence="2">
    <location>
        <begin position="142"/>
        <end position="214"/>
    </location>
</feature>
<keyword evidence="8" id="KW-1185">Reference proteome</keyword>
<dbReference type="AlphaFoldDB" id="A0AAV1Z8A9"/>
<feature type="region of interest" description="Disordered" evidence="2">
    <location>
        <begin position="72"/>
        <end position="101"/>
    </location>
</feature>